<dbReference type="STRING" id="67267.GCA_000716675_03988"/>
<dbReference type="KEGG" id="salf:SMD44_02067"/>
<dbReference type="EMBL" id="CP021748">
    <property type="protein sequence ID" value="ARX82654.1"/>
    <property type="molecule type" value="Genomic_DNA"/>
</dbReference>
<proteinExistence type="predicted"/>
<gene>
    <name evidence="1" type="ORF">SMD44_02067</name>
</gene>
<dbReference type="eggNOG" id="ENOG50329WR">
    <property type="taxonomic scope" value="Bacteria"/>
</dbReference>
<sequence length="213" mass="23511">MLRGHTAHELGEDWMRKTAVGSMVTGTVAVAVLVACGQSVARTGDSTQAHAAPKTGGHTYKLQHSDIHWSGSKTPFESQIKLPDGRRVAMHYLEKKGLYVQDYSPKARGWSKPKNIYRTKTDACQGIHLKHRAGTVAAIADWATYCADGEPPQESLAAVATGRLTKWDRHLTKGFDGWAKADITKNGKQVTFKYHSDRLKWTKAKGFPKNPLD</sequence>
<name>A0A1Z1W8B7_9ACTN</name>
<dbReference type="AlphaFoldDB" id="A0A1Z1W8B7"/>
<reference evidence="1 2" key="1">
    <citation type="submission" date="2017-05" db="EMBL/GenBank/DDBJ databases">
        <title>Streptomyces alboflavus Genome sequencing and assembly.</title>
        <authorList>
            <person name="Wang Y."/>
            <person name="Du B."/>
            <person name="Ding Y."/>
            <person name="Liu H."/>
            <person name="Hou Q."/>
            <person name="Liu K."/>
            <person name="Wang C."/>
            <person name="Yao L."/>
        </authorList>
    </citation>
    <scope>NUCLEOTIDE SEQUENCE [LARGE SCALE GENOMIC DNA]</scope>
    <source>
        <strain evidence="1 2">MDJK44</strain>
    </source>
</reference>
<protein>
    <submittedName>
        <fullName evidence="1">Uncharacterized protein</fullName>
    </submittedName>
</protein>
<evidence type="ECO:0000313" key="2">
    <source>
        <dbReference type="Proteomes" id="UP000195880"/>
    </source>
</evidence>
<evidence type="ECO:0000313" key="1">
    <source>
        <dbReference type="EMBL" id="ARX82654.1"/>
    </source>
</evidence>
<dbReference type="Proteomes" id="UP000195880">
    <property type="component" value="Chromosome"/>
</dbReference>
<organism evidence="1 2">
    <name type="scientific">Streptomyces alboflavus</name>
    <dbReference type="NCBI Taxonomy" id="67267"/>
    <lineage>
        <taxon>Bacteria</taxon>
        <taxon>Bacillati</taxon>
        <taxon>Actinomycetota</taxon>
        <taxon>Actinomycetes</taxon>
        <taxon>Kitasatosporales</taxon>
        <taxon>Streptomycetaceae</taxon>
        <taxon>Streptomyces</taxon>
    </lineage>
</organism>
<keyword evidence="2" id="KW-1185">Reference proteome</keyword>
<accession>A0A1Z1W8B7</accession>